<dbReference type="InterPro" id="IPR006189">
    <property type="entry name" value="CHASE_dom"/>
</dbReference>
<dbReference type="InterPro" id="IPR036890">
    <property type="entry name" value="HATPase_C_sf"/>
</dbReference>
<organism evidence="4">
    <name type="scientific">freshwater metagenome</name>
    <dbReference type="NCBI Taxonomy" id="449393"/>
    <lineage>
        <taxon>unclassified sequences</taxon>
        <taxon>metagenomes</taxon>
        <taxon>ecological metagenomes</taxon>
    </lineage>
</organism>
<dbReference type="InterPro" id="IPR029016">
    <property type="entry name" value="GAF-like_dom_sf"/>
</dbReference>
<dbReference type="Pfam" id="PF02518">
    <property type="entry name" value="HATPase_c"/>
    <property type="match status" value="1"/>
</dbReference>
<dbReference type="PANTHER" id="PTHR24421:SF56">
    <property type="entry name" value="OXYGEN SENSOR HISTIDINE KINASE RESPONSE REGULATOR DOST"/>
    <property type="match status" value="1"/>
</dbReference>
<keyword evidence="2" id="KW-0418">Kinase</keyword>
<dbReference type="SMART" id="SM00387">
    <property type="entry name" value="HATPase_c"/>
    <property type="match status" value="1"/>
</dbReference>
<dbReference type="SUPFAM" id="SSF55874">
    <property type="entry name" value="ATPase domain of HSP90 chaperone/DNA topoisomerase II/histidine kinase"/>
    <property type="match status" value="1"/>
</dbReference>
<name>A0A6J7KYP9_9ZZZZ</name>
<evidence type="ECO:0000256" key="2">
    <source>
        <dbReference type="ARBA" id="ARBA00022777"/>
    </source>
</evidence>
<sequence length="563" mass="60081">MGEDRDSGLFAAVVSVAAGLELGATLRRIVKAAVDLVNAEYGALGVLGAEGKVVDFIHVGIDPSLAESIGPLPTGKGILGLLTQHPVPIRLQRLSDHPASSGFPPGHPPMNSFLGVPVRVRGEVFGNLYLTEKRGAGGFTAEDERTVMALAAAAAVAIENARLYERSRQRERWQEAVAAIANAVLGGAESADVLPVISERVRGLTGADASLVAMPDMYGNLVIEVVNVGPEGEDARAAPTRWTVHRSRPRIPRNAAFDGLNRGLLGREPAEGQLIVEAFTSRRTIRRGPLTLEIDVPREFGLMIALPMLAADRTLGVVALLWDVNASAVPMDIVELAETFAAQAAVTLVLAEARQEQGRLAVYEDRDRIARDLHDLVIQRLFATGMQLQGALRTPGLDESVRDRMSRAVDEMDETIREIRQTIFALHEPTVGPSTGLRGRILRETEQAAGLLGFEPSVRFAGVIDALVSDTTADHLIAALREALTNAARHAKAGRVEVVVEVIGSDVMLIVTDDGIGVPFDGSGRRSGVTNLNSRAIELGGSCGLDRVSESGGTRLMWRVPAN</sequence>
<evidence type="ECO:0000259" key="3">
    <source>
        <dbReference type="PROSITE" id="PS50839"/>
    </source>
</evidence>
<accession>A0A6J7KYP9</accession>
<dbReference type="Pfam" id="PF13185">
    <property type="entry name" value="GAF_2"/>
    <property type="match status" value="1"/>
</dbReference>
<dbReference type="InterPro" id="IPR011712">
    <property type="entry name" value="Sig_transdc_His_kin_sub3_dim/P"/>
</dbReference>
<dbReference type="Gene3D" id="3.30.565.10">
    <property type="entry name" value="Histidine kinase-like ATPase, C-terminal domain"/>
    <property type="match status" value="1"/>
</dbReference>
<dbReference type="PROSITE" id="PS50839">
    <property type="entry name" value="CHASE"/>
    <property type="match status" value="1"/>
</dbReference>
<reference evidence="4" key="1">
    <citation type="submission" date="2020-05" db="EMBL/GenBank/DDBJ databases">
        <authorList>
            <person name="Chiriac C."/>
            <person name="Salcher M."/>
            <person name="Ghai R."/>
            <person name="Kavagutti S V."/>
        </authorList>
    </citation>
    <scope>NUCLEOTIDE SEQUENCE</scope>
</reference>
<feature type="domain" description="CHASE" evidence="3">
    <location>
        <begin position="239"/>
        <end position="325"/>
    </location>
</feature>
<evidence type="ECO:0000313" key="4">
    <source>
        <dbReference type="EMBL" id="CAB4958624.1"/>
    </source>
</evidence>
<dbReference type="InterPro" id="IPR003018">
    <property type="entry name" value="GAF"/>
</dbReference>
<dbReference type="SMART" id="SM00065">
    <property type="entry name" value="GAF"/>
    <property type="match status" value="2"/>
</dbReference>
<dbReference type="GO" id="GO:0000155">
    <property type="term" value="F:phosphorelay sensor kinase activity"/>
    <property type="evidence" value="ECO:0007669"/>
    <property type="project" value="InterPro"/>
</dbReference>
<dbReference type="Gene3D" id="3.30.450.40">
    <property type="match status" value="2"/>
</dbReference>
<dbReference type="AlphaFoldDB" id="A0A6J7KYP9"/>
<dbReference type="InterPro" id="IPR050482">
    <property type="entry name" value="Sensor_HK_TwoCompSys"/>
</dbReference>
<dbReference type="Gene3D" id="1.20.5.1930">
    <property type="match status" value="1"/>
</dbReference>
<keyword evidence="1" id="KW-0808">Transferase</keyword>
<dbReference type="SUPFAM" id="SSF55781">
    <property type="entry name" value="GAF domain-like"/>
    <property type="match status" value="2"/>
</dbReference>
<dbReference type="PANTHER" id="PTHR24421">
    <property type="entry name" value="NITRATE/NITRITE SENSOR PROTEIN NARX-RELATED"/>
    <property type="match status" value="1"/>
</dbReference>
<dbReference type="EMBL" id="CAFBNE010000068">
    <property type="protein sequence ID" value="CAB4958624.1"/>
    <property type="molecule type" value="Genomic_DNA"/>
</dbReference>
<proteinExistence type="predicted"/>
<protein>
    <submittedName>
        <fullName evidence="4">Unannotated protein</fullName>
    </submittedName>
</protein>
<dbReference type="Pfam" id="PF07730">
    <property type="entry name" value="HisKA_3"/>
    <property type="match status" value="1"/>
</dbReference>
<dbReference type="GO" id="GO:0016020">
    <property type="term" value="C:membrane"/>
    <property type="evidence" value="ECO:0007669"/>
    <property type="project" value="InterPro"/>
</dbReference>
<dbReference type="GO" id="GO:0046983">
    <property type="term" value="F:protein dimerization activity"/>
    <property type="evidence" value="ECO:0007669"/>
    <property type="project" value="InterPro"/>
</dbReference>
<evidence type="ECO:0000256" key="1">
    <source>
        <dbReference type="ARBA" id="ARBA00022679"/>
    </source>
</evidence>
<dbReference type="InterPro" id="IPR003594">
    <property type="entry name" value="HATPase_dom"/>
</dbReference>
<gene>
    <name evidence="4" type="ORF">UFOPK3772_02045</name>
</gene>